<dbReference type="InterPro" id="IPR046349">
    <property type="entry name" value="C1-like_sf"/>
</dbReference>
<feature type="domain" description="Phorbol-ester/DAG-type" evidence="25">
    <location>
        <begin position="287"/>
        <end position="337"/>
    </location>
</feature>
<dbReference type="PROSITE" id="PS00107">
    <property type="entry name" value="PROTEIN_KINASE_ATP"/>
    <property type="match status" value="1"/>
</dbReference>
<dbReference type="Proteomes" id="UP000028761">
    <property type="component" value="Chromosome 11"/>
</dbReference>
<dbReference type="Gene3D" id="1.10.510.10">
    <property type="entry name" value="Transferase(Phosphotransferase) domain 1"/>
    <property type="match status" value="1"/>
</dbReference>
<dbReference type="FunFam" id="3.30.60.20:FF:000008">
    <property type="entry name" value="Protein kinase C theta"/>
    <property type="match status" value="1"/>
</dbReference>
<dbReference type="GO" id="GO:0005737">
    <property type="term" value="C:cytoplasm"/>
    <property type="evidence" value="ECO:0007669"/>
    <property type="project" value="UniProtKB-SubCell"/>
</dbReference>
<proteinExistence type="inferred from homology"/>
<evidence type="ECO:0000313" key="26">
    <source>
        <dbReference type="Ensembl" id="ENSPANP00000059128.1"/>
    </source>
</evidence>
<evidence type="ECO:0000256" key="4">
    <source>
        <dbReference type="ARBA" id="ARBA00012429"/>
    </source>
</evidence>
<dbReference type="CDD" id="cd20834">
    <property type="entry name" value="C1_nPKC_theta-like_rpt1"/>
    <property type="match status" value="1"/>
</dbReference>
<dbReference type="GO" id="GO:0032740">
    <property type="term" value="P:positive regulation of interleukin-17 production"/>
    <property type="evidence" value="ECO:0007669"/>
    <property type="project" value="Ensembl"/>
</dbReference>
<dbReference type="GO" id="GO:0016235">
    <property type="term" value="C:aggresome"/>
    <property type="evidence" value="ECO:0007669"/>
    <property type="project" value="Ensembl"/>
</dbReference>
<reference evidence="26" key="2">
    <citation type="submission" date="2025-08" db="UniProtKB">
        <authorList>
            <consortium name="Ensembl"/>
        </authorList>
    </citation>
    <scope>IDENTIFICATION</scope>
</reference>
<dbReference type="GeneTree" id="ENSGT00940000157638"/>
<dbReference type="Ensembl" id="ENSPANT00000062988.1">
    <property type="protein sequence ID" value="ENSPANP00000059128.1"/>
    <property type="gene ID" value="ENSPANG00000023409.3"/>
</dbReference>
<dbReference type="Pfam" id="PF00069">
    <property type="entry name" value="Pkinase"/>
    <property type="match status" value="1"/>
</dbReference>
<evidence type="ECO:0000256" key="9">
    <source>
        <dbReference type="ARBA" id="ARBA00022679"/>
    </source>
</evidence>
<evidence type="ECO:0000256" key="7">
    <source>
        <dbReference type="ARBA" id="ARBA00022527"/>
    </source>
</evidence>
<keyword evidence="15" id="KW-0862">Zinc</keyword>
<name>A0A8I5NUF1_PAPAN</name>
<dbReference type="Pfam" id="PF00130">
    <property type="entry name" value="C1_1"/>
    <property type="match status" value="2"/>
</dbReference>
<evidence type="ECO:0000259" key="25">
    <source>
        <dbReference type="PROSITE" id="PS50081"/>
    </source>
</evidence>
<dbReference type="GO" id="GO:0004697">
    <property type="term" value="F:diacylglycerol-dependent serine/threonine kinase activity"/>
    <property type="evidence" value="ECO:0007669"/>
    <property type="project" value="UniProtKB-EC"/>
</dbReference>
<evidence type="ECO:0000256" key="18">
    <source>
        <dbReference type="ARBA" id="ARBA00047272"/>
    </source>
</evidence>
<dbReference type="FunFam" id="2.60.40.150:FF:000049">
    <property type="entry name" value="Protein kinase C delta type"/>
    <property type="match status" value="1"/>
</dbReference>
<keyword evidence="7" id="KW-0723">Serine/threonine-protein kinase</keyword>
<dbReference type="GO" id="GO:0060326">
    <property type="term" value="P:cell chemotaxis"/>
    <property type="evidence" value="ECO:0007669"/>
    <property type="project" value="Ensembl"/>
</dbReference>
<dbReference type="GO" id="GO:0008270">
    <property type="term" value="F:zinc ion binding"/>
    <property type="evidence" value="ECO:0007669"/>
    <property type="project" value="UniProtKB-KW"/>
</dbReference>
<evidence type="ECO:0000259" key="24">
    <source>
        <dbReference type="PROSITE" id="PS50011"/>
    </source>
</evidence>
<evidence type="ECO:0000256" key="1">
    <source>
        <dbReference type="ARBA" id="ARBA00004202"/>
    </source>
</evidence>
<dbReference type="PANTHER" id="PTHR24351">
    <property type="entry name" value="RIBOSOMAL PROTEIN S6 KINASE"/>
    <property type="match status" value="1"/>
</dbReference>
<evidence type="ECO:0000256" key="17">
    <source>
        <dbReference type="ARBA" id="ARBA00023136"/>
    </source>
</evidence>
<evidence type="ECO:0000256" key="2">
    <source>
        <dbReference type="ARBA" id="ARBA00004496"/>
    </source>
</evidence>
<feature type="binding site" evidence="21 22">
    <location>
        <position position="465"/>
    </location>
    <ligand>
        <name>ATP</name>
        <dbReference type="ChEBI" id="CHEBI:30616"/>
    </ligand>
</feature>
<dbReference type="GO" id="GO:0006355">
    <property type="term" value="P:regulation of DNA-templated transcription"/>
    <property type="evidence" value="ECO:0007669"/>
    <property type="project" value="Ensembl"/>
</dbReference>
<evidence type="ECO:0000256" key="22">
    <source>
        <dbReference type="PROSITE-ProRule" id="PRU10141"/>
    </source>
</evidence>
<feature type="domain" description="Protein kinase" evidence="24">
    <location>
        <begin position="436"/>
        <end position="690"/>
    </location>
</feature>
<dbReference type="OMA" id="EIWIELK"/>
<sequence>MGVAGHCGRSTANSPVSSSPCPWAGAPPSTCHSALLSVFLWKTDPWALSATCCGVTMSPFLRIGLSNFDCGSCQSCQGEAVNPYCAVLVKEYVESENGQMYIQKKPTMYPPWDSTFDAHINKGRVMQIIVKGKNVDLISETTVELYSLAERCRKNNGKTEIWLELKPQGRMLMNARYFLEMSDTKDMSEFETEGFFALHQRRGAIKQAKVHHVKCHEFTATFFPQPTFCSVCHEFVWGLNKQGYQCRQCNAAIHKKCIDKVIAKCTGSAINSRETMFHKERFKIDMPHRFKVYNYKSPTFCEHCGTLLWGLARQGLKCDACGMNVHHRCQTKVANLCGINQKLMAEALAMIESTQQARCLRDTEQIFREGPVEIGLPCPTKNEARPPCLPTPGKREPQGISWESPLDEVDKMCHLPEPELNKERPSLQMKLKIEDFILHKMLGKGSFGKVFLAEFKKTNQFFAIKALKKDVVLMDDDVECTMVEKRVLSLAWEHPFLTHMFCTFQTKENLFFVMEYLNGGDLMYHIQSCHKFDLSRATFYAAEIILGLQFLHSKGIVYRDLKLDNILLDKDGHIKIADFGMCKENMLGDAKTNTFCGTPDYIAPEILLGQRYNHSVDWWSFGVLLYEMLIGQSPFHGQDEEELFHSIRMDNPFYPRWLEKEAKDLLVKLFVREPEKRLGVRGDIRQHPLFREINWEELERKEIDPPFRPKVVRTRSWAAWCQPLSLHSGPSACPSHRSCPPLPELRLPTGPSLQEECTSLTHVTGLVGQGGEVTLVCKI</sequence>
<evidence type="ECO:0000256" key="15">
    <source>
        <dbReference type="ARBA" id="ARBA00022833"/>
    </source>
</evidence>
<keyword evidence="12 21" id="KW-0547">Nucleotide-binding</keyword>
<dbReference type="Gene3D" id="3.30.60.20">
    <property type="match status" value="2"/>
</dbReference>
<keyword evidence="16 21" id="KW-0067">ATP-binding</keyword>
<feature type="binding site" evidence="21">
    <location>
        <begin position="442"/>
        <end position="450"/>
    </location>
    <ligand>
        <name>ATP</name>
        <dbReference type="ChEBI" id="CHEBI:30616"/>
    </ligand>
</feature>
<dbReference type="GO" id="GO:0090330">
    <property type="term" value="P:regulation of platelet aggregation"/>
    <property type="evidence" value="ECO:0007669"/>
    <property type="project" value="Ensembl"/>
</dbReference>
<dbReference type="Gene3D" id="2.60.40.150">
    <property type="entry name" value="C2 domain"/>
    <property type="match status" value="1"/>
</dbReference>
<dbReference type="InterPro" id="IPR020454">
    <property type="entry name" value="DAG/PE-bd"/>
</dbReference>
<feature type="region of interest" description="Disordered" evidence="23">
    <location>
        <begin position="1"/>
        <end position="20"/>
    </location>
</feature>
<evidence type="ECO:0000256" key="6">
    <source>
        <dbReference type="ARBA" id="ARBA00022490"/>
    </source>
</evidence>
<dbReference type="EC" id="2.7.11.13" evidence="4"/>
<dbReference type="InterPro" id="IPR008271">
    <property type="entry name" value="Ser/Thr_kinase_AS"/>
</dbReference>
<dbReference type="Pfam" id="PF21494">
    <property type="entry name" value="PKC_C2"/>
    <property type="match status" value="1"/>
</dbReference>
<dbReference type="GO" id="GO:0032743">
    <property type="term" value="P:positive regulation of interleukin-2 production"/>
    <property type="evidence" value="ECO:0007669"/>
    <property type="project" value="Ensembl"/>
</dbReference>
<dbReference type="GO" id="GO:0001772">
    <property type="term" value="C:immunological synapse"/>
    <property type="evidence" value="ECO:0007669"/>
    <property type="project" value="Ensembl"/>
</dbReference>
<reference evidence="26" key="3">
    <citation type="submission" date="2025-09" db="UniProtKB">
        <authorList>
            <consortium name="Ensembl"/>
        </authorList>
    </citation>
    <scope>IDENTIFICATION</scope>
</reference>
<dbReference type="CDD" id="cd20837">
    <property type="entry name" value="C1_nPKC_theta-like_rpt2"/>
    <property type="match status" value="1"/>
</dbReference>
<dbReference type="GO" id="GO:2000563">
    <property type="term" value="P:positive regulation of CD4-positive, alpha-beta T cell proliferation"/>
    <property type="evidence" value="ECO:0007669"/>
    <property type="project" value="Ensembl"/>
</dbReference>
<evidence type="ECO:0000256" key="11">
    <source>
        <dbReference type="ARBA" id="ARBA00022737"/>
    </source>
</evidence>
<dbReference type="GO" id="GO:2000318">
    <property type="term" value="P:positive regulation of T-helper 17 type immune response"/>
    <property type="evidence" value="ECO:0007669"/>
    <property type="project" value="Ensembl"/>
</dbReference>
<keyword evidence="11" id="KW-0677">Repeat</keyword>
<evidence type="ECO:0000256" key="3">
    <source>
        <dbReference type="ARBA" id="ARBA00005490"/>
    </source>
</evidence>
<dbReference type="GO" id="GO:0005524">
    <property type="term" value="F:ATP binding"/>
    <property type="evidence" value="ECO:0007669"/>
    <property type="project" value="UniProtKB-UniRule"/>
</dbReference>
<dbReference type="SUPFAM" id="SSF56112">
    <property type="entry name" value="Protein kinase-like (PK-like)"/>
    <property type="match status" value="1"/>
</dbReference>
<keyword evidence="5" id="KW-1003">Cell membrane</keyword>
<organism evidence="26 27">
    <name type="scientific">Papio anubis</name>
    <name type="common">Olive baboon</name>
    <dbReference type="NCBI Taxonomy" id="9555"/>
    <lineage>
        <taxon>Eukaryota</taxon>
        <taxon>Metazoa</taxon>
        <taxon>Chordata</taxon>
        <taxon>Craniata</taxon>
        <taxon>Vertebrata</taxon>
        <taxon>Euteleostomi</taxon>
        <taxon>Mammalia</taxon>
        <taxon>Eutheria</taxon>
        <taxon>Euarchontoglires</taxon>
        <taxon>Primates</taxon>
        <taxon>Haplorrhini</taxon>
        <taxon>Catarrhini</taxon>
        <taxon>Cercopithecidae</taxon>
        <taxon>Cercopithecinae</taxon>
        <taxon>Papio</taxon>
    </lineage>
</organism>
<keyword evidence="17" id="KW-0472">Membrane</keyword>
<dbReference type="InterPro" id="IPR011009">
    <property type="entry name" value="Kinase-like_dom_sf"/>
</dbReference>
<dbReference type="PROSITE" id="PS50011">
    <property type="entry name" value="PROTEIN_KINASE_DOM"/>
    <property type="match status" value="1"/>
</dbReference>
<dbReference type="PRINTS" id="PR00008">
    <property type="entry name" value="DAGPEDOMAIN"/>
</dbReference>
<comment type="catalytic activity">
    <reaction evidence="18">
        <text>L-threonyl-[protein] + ATP = O-phospho-L-threonyl-[protein] + ADP + H(+)</text>
        <dbReference type="Rhea" id="RHEA:46608"/>
        <dbReference type="Rhea" id="RHEA-COMP:11060"/>
        <dbReference type="Rhea" id="RHEA-COMP:11605"/>
        <dbReference type="ChEBI" id="CHEBI:15378"/>
        <dbReference type="ChEBI" id="CHEBI:30013"/>
        <dbReference type="ChEBI" id="CHEBI:30616"/>
        <dbReference type="ChEBI" id="CHEBI:61977"/>
        <dbReference type="ChEBI" id="CHEBI:456216"/>
        <dbReference type="EC" id="2.7.11.13"/>
    </reaction>
</comment>
<evidence type="ECO:0000256" key="8">
    <source>
        <dbReference type="ARBA" id="ARBA00022553"/>
    </source>
</evidence>
<dbReference type="GO" id="GO:0006509">
    <property type="term" value="P:membrane protein ectodomain proteolysis"/>
    <property type="evidence" value="ECO:0007669"/>
    <property type="project" value="Ensembl"/>
</dbReference>
<evidence type="ECO:0000256" key="14">
    <source>
        <dbReference type="ARBA" id="ARBA00022777"/>
    </source>
</evidence>
<evidence type="ECO:0000256" key="16">
    <source>
        <dbReference type="ARBA" id="ARBA00022840"/>
    </source>
</evidence>
<keyword evidence="8" id="KW-0597">Phosphoprotein</keyword>
<accession>A0A8I5NUF1</accession>
<keyword evidence="27" id="KW-1185">Reference proteome</keyword>
<evidence type="ECO:0000256" key="21">
    <source>
        <dbReference type="PIRSR" id="PIRSR000551-51"/>
    </source>
</evidence>
<dbReference type="PROSITE" id="PS00108">
    <property type="entry name" value="PROTEIN_KINASE_ST"/>
    <property type="match status" value="1"/>
</dbReference>
<dbReference type="GO" id="GO:0032206">
    <property type="term" value="P:positive regulation of telomere maintenance"/>
    <property type="evidence" value="ECO:0007669"/>
    <property type="project" value="Ensembl"/>
</dbReference>
<dbReference type="GO" id="GO:0035739">
    <property type="term" value="P:CD4-positive, alpha-beta T cell proliferation"/>
    <property type="evidence" value="ECO:0007669"/>
    <property type="project" value="Ensembl"/>
</dbReference>
<dbReference type="SMART" id="SM00109">
    <property type="entry name" value="C1"/>
    <property type="match status" value="2"/>
</dbReference>
<dbReference type="GO" id="GO:0032753">
    <property type="term" value="P:positive regulation of interleukin-4 production"/>
    <property type="evidence" value="ECO:0007669"/>
    <property type="project" value="Ensembl"/>
</dbReference>
<evidence type="ECO:0000313" key="27">
    <source>
        <dbReference type="Proteomes" id="UP000028761"/>
    </source>
</evidence>
<feature type="active site" description="Proton acceptor" evidence="20">
    <location>
        <position position="560"/>
    </location>
</feature>
<dbReference type="FunFam" id="3.30.200.20:FF:000360">
    <property type="entry name" value="Protein kinase C"/>
    <property type="match status" value="1"/>
</dbReference>
<keyword evidence="9" id="KW-0808">Transferase</keyword>
<reference evidence="26 27" key="1">
    <citation type="submission" date="2012-03" db="EMBL/GenBank/DDBJ databases">
        <title>Whole Genome Assembly of Papio anubis.</title>
        <authorList>
            <person name="Liu Y.L."/>
            <person name="Abraham K.A."/>
            <person name="Akbar H.A."/>
            <person name="Ali S.A."/>
            <person name="Anosike U.A."/>
            <person name="Aqrawi P.A."/>
            <person name="Arias F.A."/>
            <person name="Attaway T.A."/>
            <person name="Awwad R.A."/>
            <person name="Babu C.B."/>
            <person name="Bandaranaike D.B."/>
            <person name="Battles P.B."/>
            <person name="Bell A.B."/>
            <person name="Beltran B.B."/>
            <person name="Berhane-Mersha D.B."/>
            <person name="Bess C.B."/>
            <person name="Bickham C.B."/>
            <person name="Bolden T.B."/>
            <person name="Carter K.C."/>
            <person name="Chau D.C."/>
            <person name="Chavez A.C."/>
            <person name="Clerc-Blankenburg K.C."/>
            <person name="Coyle M.C."/>
            <person name="Dao M.D."/>
            <person name="Davila M.L.D."/>
            <person name="Davy-Carroll L.D."/>
            <person name="Denson S.D."/>
            <person name="Dinh H.D."/>
            <person name="Fernandez S.F."/>
            <person name="Fernando P.F."/>
            <person name="Forbes L.F."/>
            <person name="Francis C.F."/>
            <person name="Francisco L.F."/>
            <person name="Fu Q.F."/>
            <person name="Garcia-Iii R.G."/>
            <person name="Garrett T.G."/>
            <person name="Gross S.G."/>
            <person name="Gubbala S.G."/>
            <person name="Hirani K.H."/>
            <person name="Hogues M.H."/>
            <person name="Hollins B.H."/>
            <person name="Jackson L.J."/>
            <person name="Javaid M.J."/>
            <person name="Jhangiani S.J."/>
            <person name="Johnson A.J."/>
            <person name="Johnson B.J."/>
            <person name="Jones J.J."/>
            <person name="Joshi V.J."/>
            <person name="Kalu J.K."/>
            <person name="Khan N.K."/>
            <person name="Korchina V.K."/>
            <person name="Kovar C.K."/>
            <person name="Lago L.L."/>
            <person name="Lara F.L."/>
            <person name="Le T.-K.L."/>
            <person name="Lee S.L."/>
            <person name="Legall-Iii F.L."/>
            <person name="Lemon S.L."/>
            <person name="Liu J.L."/>
            <person name="Liu Y.-S.L."/>
            <person name="Liyanage D.L."/>
            <person name="Lopez J.L."/>
            <person name="Lorensuhewa L.L."/>
            <person name="Mata R.M."/>
            <person name="Mathew T.M."/>
            <person name="Mercado C.M."/>
            <person name="Mercado I.M."/>
            <person name="Morales K.M."/>
            <person name="Morgan M.M."/>
            <person name="Munidasa M.M."/>
            <person name="Ngo D.N."/>
            <person name="Nguyen L.N."/>
            <person name="Nguyen T.N."/>
            <person name="Nguyen N.N."/>
            <person name="Obregon M.O."/>
            <person name="Okwuonu G.O."/>
            <person name="Ongeri F.O."/>
            <person name="Onwere C.O."/>
            <person name="Osifeso I.O."/>
            <person name="Parra A.P."/>
            <person name="Patil S.P."/>
            <person name="Perez A.P."/>
            <person name="Perez Y.P."/>
            <person name="Pham C.P."/>
            <person name="Pu L.-L.P."/>
            <person name="Puazo M.P."/>
            <person name="Quiroz J.Q."/>
            <person name="Rouhana J.R."/>
            <person name="Ruiz M.R."/>
            <person name="Ruiz S.-J.R."/>
            <person name="Saada N.S."/>
            <person name="Santibanez J.S."/>
            <person name="Scheel M.S."/>
            <person name="Schneider B.S."/>
            <person name="Simmons D.S."/>
            <person name="Sisson I.S."/>
            <person name="Tang L.-Y.T."/>
            <person name="Thornton R.T."/>
            <person name="Tisius J.T."/>
            <person name="Toledanes G.T."/>
            <person name="Trejos Z.T."/>
            <person name="Usmani K.U."/>
            <person name="Varghese R.V."/>
            <person name="Vattathil S.V."/>
            <person name="Vee V.V."/>
            <person name="Walker D.W."/>
            <person name="Weissenberger G.W."/>
            <person name="White C.W."/>
            <person name="Williams A.W."/>
            <person name="Woodworth J.W."/>
            <person name="Wright R.W."/>
            <person name="Zhu Y.Z."/>
            <person name="Han Y.H."/>
            <person name="Newsham I.N."/>
            <person name="Nazareth L.N."/>
            <person name="Worley K.W."/>
            <person name="Muzny D.M."/>
            <person name="Rogers J.R."/>
            <person name="Gibbs R.G."/>
        </authorList>
    </citation>
    <scope>NUCLEOTIDE SEQUENCE [LARGE SCALE GENOMIC DNA]</scope>
</reference>
<dbReference type="FunFam" id="1.10.510.10:FF:000150">
    <property type="entry name" value="Protein kinase C, theta"/>
    <property type="match status" value="1"/>
</dbReference>
<gene>
    <name evidence="26" type="primary">PRKCQ</name>
</gene>
<dbReference type="AlphaFoldDB" id="A0A8I5NUF1"/>
<evidence type="ECO:0000256" key="12">
    <source>
        <dbReference type="ARBA" id="ARBA00022741"/>
    </source>
</evidence>
<dbReference type="InterPro" id="IPR000719">
    <property type="entry name" value="Prot_kinase_dom"/>
</dbReference>
<dbReference type="Gene3D" id="3.30.200.20">
    <property type="entry name" value="Phosphorylase Kinase, domain 1"/>
    <property type="match status" value="1"/>
</dbReference>
<dbReference type="GO" id="GO:0034451">
    <property type="term" value="C:centriolar satellite"/>
    <property type="evidence" value="ECO:0007669"/>
    <property type="project" value="Ensembl"/>
</dbReference>
<evidence type="ECO:0000256" key="23">
    <source>
        <dbReference type="SAM" id="MobiDB-lite"/>
    </source>
</evidence>
<dbReference type="InterPro" id="IPR002219">
    <property type="entry name" value="PKC_DAG/PE"/>
</dbReference>
<dbReference type="SUPFAM" id="SSF57889">
    <property type="entry name" value="Cysteine-rich domain"/>
    <property type="match status" value="2"/>
</dbReference>
<dbReference type="GO" id="GO:0046627">
    <property type="term" value="P:negative regulation of insulin receptor signaling pathway"/>
    <property type="evidence" value="ECO:0007669"/>
    <property type="project" value="Ensembl"/>
</dbReference>
<feature type="domain" description="Phorbol-ester/DAG-type" evidence="25">
    <location>
        <begin position="215"/>
        <end position="265"/>
    </location>
</feature>
<evidence type="ECO:0000256" key="13">
    <source>
        <dbReference type="ARBA" id="ARBA00022771"/>
    </source>
</evidence>
<dbReference type="PROSITE" id="PS50081">
    <property type="entry name" value="ZF_DAG_PE_2"/>
    <property type="match status" value="2"/>
</dbReference>
<evidence type="ECO:0000256" key="10">
    <source>
        <dbReference type="ARBA" id="ARBA00022723"/>
    </source>
</evidence>
<keyword evidence="13" id="KW-0863">Zinc-finger</keyword>
<dbReference type="InterPro" id="IPR017441">
    <property type="entry name" value="Protein_kinase_ATP_BS"/>
</dbReference>
<dbReference type="InterPro" id="IPR035892">
    <property type="entry name" value="C2_domain_sf"/>
</dbReference>
<comment type="catalytic activity">
    <reaction evidence="19">
        <text>L-seryl-[protein] + ATP = O-phospho-L-seryl-[protein] + ADP + H(+)</text>
        <dbReference type="Rhea" id="RHEA:17989"/>
        <dbReference type="Rhea" id="RHEA-COMP:9863"/>
        <dbReference type="Rhea" id="RHEA-COMP:11604"/>
        <dbReference type="ChEBI" id="CHEBI:15378"/>
        <dbReference type="ChEBI" id="CHEBI:29999"/>
        <dbReference type="ChEBI" id="CHEBI:30616"/>
        <dbReference type="ChEBI" id="CHEBI:83421"/>
        <dbReference type="ChEBI" id="CHEBI:456216"/>
        <dbReference type="EC" id="2.7.11.13"/>
    </reaction>
</comment>
<dbReference type="GO" id="GO:0070233">
    <property type="term" value="P:negative regulation of T cell apoptotic process"/>
    <property type="evidence" value="ECO:0007669"/>
    <property type="project" value="Ensembl"/>
</dbReference>
<evidence type="ECO:0000256" key="5">
    <source>
        <dbReference type="ARBA" id="ARBA00022475"/>
    </source>
</evidence>
<comment type="similarity">
    <text evidence="3">Belongs to the protein kinase superfamily. AGC Ser/Thr protein kinase family. PKC subfamily.</text>
</comment>
<dbReference type="InterPro" id="IPR014376">
    <property type="entry name" value="Prot_kin_PKC_delta"/>
</dbReference>
<dbReference type="PROSITE" id="PS00479">
    <property type="entry name" value="ZF_DAG_PE_1"/>
    <property type="match status" value="1"/>
</dbReference>
<feature type="compositionally biased region" description="Polar residues" evidence="23">
    <location>
        <begin position="10"/>
        <end position="20"/>
    </location>
</feature>
<comment type="subcellular location">
    <subcellularLocation>
        <location evidence="1">Cell membrane</location>
        <topology evidence="1">Peripheral membrane protein</topology>
    </subcellularLocation>
    <subcellularLocation>
        <location evidence="2">Cytoplasm</location>
    </subcellularLocation>
</comment>
<dbReference type="SUPFAM" id="SSF49562">
    <property type="entry name" value="C2 domain (Calcium/lipid-binding domain, CaLB)"/>
    <property type="match status" value="1"/>
</dbReference>
<dbReference type="FunFam" id="3.30.60.20:FF:000003">
    <property type="entry name" value="Protein kinase C delta"/>
    <property type="match status" value="1"/>
</dbReference>
<dbReference type="PIRSF" id="PIRSF000551">
    <property type="entry name" value="PKC_delta"/>
    <property type="match status" value="1"/>
</dbReference>
<keyword evidence="14" id="KW-0418">Kinase</keyword>
<dbReference type="SMART" id="SM00220">
    <property type="entry name" value="S_TKc"/>
    <property type="match status" value="1"/>
</dbReference>
<keyword evidence="6" id="KW-0963">Cytoplasm</keyword>
<evidence type="ECO:0000256" key="20">
    <source>
        <dbReference type="PIRSR" id="PIRSR000551-50"/>
    </source>
</evidence>
<dbReference type="GO" id="GO:0035556">
    <property type="term" value="P:intracellular signal transduction"/>
    <property type="evidence" value="ECO:0007669"/>
    <property type="project" value="Ensembl"/>
</dbReference>
<keyword evidence="10" id="KW-0479">Metal-binding</keyword>
<evidence type="ECO:0000256" key="19">
    <source>
        <dbReference type="ARBA" id="ARBA00047470"/>
    </source>
</evidence>
<dbReference type="GO" id="GO:2000570">
    <property type="term" value="P:positive regulation of T-helper 2 cell activation"/>
    <property type="evidence" value="ECO:0007669"/>
    <property type="project" value="Ensembl"/>
</dbReference>
<protein>
    <recommendedName>
        <fullName evidence="4">protein kinase C</fullName>
        <ecNumber evidence="4">2.7.11.13</ecNumber>
    </recommendedName>
</protein>